<accession>A0A168F240</accession>
<organism evidence="8 9">
    <name type="scientific">Moelleriella libera RCEF 2490</name>
    <dbReference type="NCBI Taxonomy" id="1081109"/>
    <lineage>
        <taxon>Eukaryota</taxon>
        <taxon>Fungi</taxon>
        <taxon>Dikarya</taxon>
        <taxon>Ascomycota</taxon>
        <taxon>Pezizomycotina</taxon>
        <taxon>Sordariomycetes</taxon>
        <taxon>Hypocreomycetidae</taxon>
        <taxon>Hypocreales</taxon>
        <taxon>Clavicipitaceae</taxon>
        <taxon>Moelleriella</taxon>
    </lineage>
</organism>
<sequence length="362" mass="40300">MAINVYLTFYYKFDAERLRRMELAYLVACYGVPAIPALAFLFIKNSQGVRVYGNAVLWCWIAPEWDVLRIAVFYGPVWIVIFVTFFIYLRAGRTIYEKRRQLRDFSPSEPDPLSVSGEPVATLKTTEVTITSEMAGDRGIQLDAMTPRDTTGGSGTSQTPNGAYSVHISAESNGLTHVKDDVALSPPSTTIRQTTSTQYTPRRPGNAALRRRNHELNNATWAYTKCSILFFTAILITWIPSSANRVYSLVHDKETSLPLEYMSAFVLPLQGFWNAVIYATTSWSACKDIIKKLLPKRRLSLSSFGVEGPSGSNSNKKTAHTSDHQRRQSQFRSAGSSGTIRSESTTELAKHKADSADGSNHC</sequence>
<feature type="transmembrane region" description="Helical" evidence="6">
    <location>
        <begin position="23"/>
        <end position="43"/>
    </location>
</feature>
<proteinExistence type="predicted"/>
<dbReference type="GO" id="GO:0007166">
    <property type="term" value="P:cell surface receptor signaling pathway"/>
    <property type="evidence" value="ECO:0007669"/>
    <property type="project" value="InterPro"/>
</dbReference>
<gene>
    <name evidence="8" type="ORF">AAL_01963</name>
</gene>
<feature type="transmembrane region" description="Helical" evidence="6">
    <location>
        <begin position="67"/>
        <end position="89"/>
    </location>
</feature>
<dbReference type="PANTHER" id="PTHR23112:SF22">
    <property type="entry name" value="G-PROTEIN COUPLED RECEPTOR"/>
    <property type="match status" value="1"/>
</dbReference>
<feature type="transmembrane region" description="Helical" evidence="6">
    <location>
        <begin position="220"/>
        <end position="241"/>
    </location>
</feature>
<keyword evidence="8" id="KW-0675">Receptor</keyword>
<dbReference type="AlphaFoldDB" id="A0A168F240"/>
<evidence type="ECO:0000256" key="4">
    <source>
        <dbReference type="ARBA" id="ARBA00023136"/>
    </source>
</evidence>
<evidence type="ECO:0000256" key="3">
    <source>
        <dbReference type="ARBA" id="ARBA00022989"/>
    </source>
</evidence>
<dbReference type="EMBL" id="AZGY01000003">
    <property type="protein sequence ID" value="KZZ99391.1"/>
    <property type="molecule type" value="Genomic_DNA"/>
</dbReference>
<evidence type="ECO:0000259" key="7">
    <source>
        <dbReference type="PROSITE" id="PS50261"/>
    </source>
</evidence>
<feature type="region of interest" description="Disordered" evidence="5">
    <location>
        <begin position="181"/>
        <end position="205"/>
    </location>
</feature>
<evidence type="ECO:0000256" key="5">
    <source>
        <dbReference type="SAM" id="MobiDB-lite"/>
    </source>
</evidence>
<comment type="subcellular location">
    <subcellularLocation>
        <location evidence="1">Membrane</location>
        <topology evidence="1">Multi-pass membrane protein</topology>
    </subcellularLocation>
</comment>
<keyword evidence="2 6" id="KW-0812">Transmembrane</keyword>
<dbReference type="GO" id="GO:0004930">
    <property type="term" value="F:G protein-coupled receptor activity"/>
    <property type="evidence" value="ECO:0007669"/>
    <property type="project" value="TreeGrafter"/>
</dbReference>
<dbReference type="PROSITE" id="PS50261">
    <property type="entry name" value="G_PROTEIN_RECEP_F2_4"/>
    <property type="match status" value="1"/>
</dbReference>
<feature type="compositionally biased region" description="Polar residues" evidence="5">
    <location>
        <begin position="328"/>
        <end position="347"/>
    </location>
</feature>
<keyword evidence="9" id="KW-1185">Reference proteome</keyword>
<dbReference type="Gene3D" id="1.20.1070.10">
    <property type="entry name" value="Rhodopsin 7-helix transmembrane proteins"/>
    <property type="match status" value="1"/>
</dbReference>
<dbReference type="SUPFAM" id="SSF81321">
    <property type="entry name" value="Family A G protein-coupled receptor-like"/>
    <property type="match status" value="1"/>
</dbReference>
<feature type="region of interest" description="Disordered" evidence="5">
    <location>
        <begin position="305"/>
        <end position="362"/>
    </location>
</feature>
<keyword evidence="3 6" id="KW-1133">Transmembrane helix</keyword>
<feature type="domain" description="G-protein coupled receptors family 2 profile 2" evidence="7">
    <location>
        <begin position="1"/>
        <end position="100"/>
    </location>
</feature>
<evidence type="ECO:0000256" key="6">
    <source>
        <dbReference type="SAM" id="Phobius"/>
    </source>
</evidence>
<evidence type="ECO:0000313" key="8">
    <source>
        <dbReference type="EMBL" id="KZZ99391.1"/>
    </source>
</evidence>
<dbReference type="GO" id="GO:0007189">
    <property type="term" value="P:adenylate cyclase-activating G protein-coupled receptor signaling pathway"/>
    <property type="evidence" value="ECO:0007669"/>
    <property type="project" value="TreeGrafter"/>
</dbReference>
<keyword evidence="4 6" id="KW-0472">Membrane</keyword>
<dbReference type="Pfam" id="PF05462">
    <property type="entry name" value="Dicty_CAR"/>
    <property type="match status" value="1"/>
</dbReference>
<feature type="compositionally biased region" description="Low complexity" evidence="5">
    <location>
        <begin position="185"/>
        <end position="201"/>
    </location>
</feature>
<evidence type="ECO:0000256" key="2">
    <source>
        <dbReference type="ARBA" id="ARBA00022692"/>
    </source>
</evidence>
<protein>
    <submittedName>
        <fullName evidence="8">G-protein coupled receptor</fullName>
    </submittedName>
</protein>
<dbReference type="Proteomes" id="UP000078544">
    <property type="component" value="Unassembled WGS sequence"/>
</dbReference>
<dbReference type="STRING" id="1081109.A0A168F240"/>
<dbReference type="GO" id="GO:0005886">
    <property type="term" value="C:plasma membrane"/>
    <property type="evidence" value="ECO:0007669"/>
    <property type="project" value="TreeGrafter"/>
</dbReference>
<feature type="transmembrane region" description="Helical" evidence="6">
    <location>
        <begin position="261"/>
        <end position="286"/>
    </location>
</feature>
<dbReference type="OrthoDB" id="18453at2759"/>
<evidence type="ECO:0000256" key="1">
    <source>
        <dbReference type="ARBA" id="ARBA00004141"/>
    </source>
</evidence>
<name>A0A168F240_9HYPO</name>
<dbReference type="InterPro" id="IPR017981">
    <property type="entry name" value="GPCR_2-like_7TM"/>
</dbReference>
<evidence type="ECO:0000313" key="9">
    <source>
        <dbReference type="Proteomes" id="UP000078544"/>
    </source>
</evidence>
<reference evidence="8 9" key="1">
    <citation type="journal article" date="2016" name="Genome Biol. Evol.">
        <title>Divergent and convergent evolution of fungal pathogenicity.</title>
        <authorList>
            <person name="Shang Y."/>
            <person name="Xiao G."/>
            <person name="Zheng P."/>
            <person name="Cen K."/>
            <person name="Zhan S."/>
            <person name="Wang C."/>
        </authorList>
    </citation>
    <scope>NUCLEOTIDE SEQUENCE [LARGE SCALE GENOMIC DNA]</scope>
    <source>
        <strain evidence="8 9">RCEF 2490</strain>
    </source>
</reference>
<dbReference type="PANTHER" id="PTHR23112">
    <property type="entry name" value="G PROTEIN-COUPLED RECEPTOR 157-RELATED"/>
    <property type="match status" value="1"/>
</dbReference>
<comment type="caution">
    <text evidence="8">The sequence shown here is derived from an EMBL/GenBank/DDBJ whole genome shotgun (WGS) entry which is preliminary data.</text>
</comment>